<dbReference type="PANTHER" id="PTHR33223">
    <property type="entry name" value="CCHC-TYPE DOMAIN-CONTAINING PROTEIN"/>
    <property type="match status" value="1"/>
</dbReference>
<feature type="domain" description="Retrotransposon gag" evidence="1">
    <location>
        <begin position="92"/>
        <end position="185"/>
    </location>
</feature>
<feature type="non-terminal residue" evidence="2">
    <location>
        <position position="195"/>
    </location>
</feature>
<dbReference type="Proteomes" id="UP000265520">
    <property type="component" value="Unassembled WGS sequence"/>
</dbReference>
<dbReference type="Pfam" id="PF03732">
    <property type="entry name" value="Retrotrans_gag"/>
    <property type="match status" value="1"/>
</dbReference>
<dbReference type="PANTHER" id="PTHR33223:SF6">
    <property type="entry name" value="CCHC-TYPE DOMAIN-CONTAINING PROTEIN"/>
    <property type="match status" value="1"/>
</dbReference>
<comment type="caution">
    <text evidence="2">The sequence shown here is derived from an EMBL/GenBank/DDBJ whole genome shotgun (WGS) entry which is preliminary data.</text>
</comment>
<accession>A0A392QG70</accession>
<dbReference type="InterPro" id="IPR005162">
    <property type="entry name" value="Retrotrans_gag_dom"/>
</dbReference>
<evidence type="ECO:0000313" key="3">
    <source>
        <dbReference type="Proteomes" id="UP000265520"/>
    </source>
</evidence>
<sequence length="195" mass="22716">MTEPDISGIANDKERHIRDYAIFEPSYMNSGIIVPEITAPQFQFTMMFQMLQVVGQFSGAEIEDPHLHLRQFLDVASNFKIPGITQEAFRLRLFPYSLRDRAKSWLNSLEPNSIATWNALAEKFLTKYFPPIKNARMRIEITSFRQAEDESLYEAWERFKELLRKCPQHGIPSCIQLETFYHGLLTTSRYTLDAS</sequence>
<evidence type="ECO:0000313" key="2">
    <source>
        <dbReference type="EMBL" id="MCI22877.1"/>
    </source>
</evidence>
<dbReference type="EMBL" id="LXQA010132855">
    <property type="protein sequence ID" value="MCI22877.1"/>
    <property type="molecule type" value="Genomic_DNA"/>
</dbReference>
<organism evidence="2 3">
    <name type="scientific">Trifolium medium</name>
    <dbReference type="NCBI Taxonomy" id="97028"/>
    <lineage>
        <taxon>Eukaryota</taxon>
        <taxon>Viridiplantae</taxon>
        <taxon>Streptophyta</taxon>
        <taxon>Embryophyta</taxon>
        <taxon>Tracheophyta</taxon>
        <taxon>Spermatophyta</taxon>
        <taxon>Magnoliopsida</taxon>
        <taxon>eudicotyledons</taxon>
        <taxon>Gunneridae</taxon>
        <taxon>Pentapetalae</taxon>
        <taxon>rosids</taxon>
        <taxon>fabids</taxon>
        <taxon>Fabales</taxon>
        <taxon>Fabaceae</taxon>
        <taxon>Papilionoideae</taxon>
        <taxon>50 kb inversion clade</taxon>
        <taxon>NPAAA clade</taxon>
        <taxon>Hologalegina</taxon>
        <taxon>IRL clade</taxon>
        <taxon>Trifolieae</taxon>
        <taxon>Trifolium</taxon>
    </lineage>
</organism>
<proteinExistence type="predicted"/>
<name>A0A392QG70_9FABA</name>
<reference evidence="2 3" key="1">
    <citation type="journal article" date="2018" name="Front. Plant Sci.">
        <title>Red Clover (Trifolium pratense) and Zigzag Clover (T. medium) - A Picture of Genomic Similarities and Differences.</title>
        <authorList>
            <person name="Dluhosova J."/>
            <person name="Istvanek J."/>
            <person name="Nedelnik J."/>
            <person name="Repkova J."/>
        </authorList>
    </citation>
    <scope>NUCLEOTIDE SEQUENCE [LARGE SCALE GENOMIC DNA]</scope>
    <source>
        <strain evidence="3">cv. 10/8</strain>
        <tissue evidence="2">Leaf</tissue>
    </source>
</reference>
<protein>
    <recommendedName>
        <fullName evidence="1">Retrotransposon gag domain-containing protein</fullName>
    </recommendedName>
</protein>
<keyword evidence="3" id="KW-1185">Reference proteome</keyword>
<dbReference type="AlphaFoldDB" id="A0A392QG70"/>
<evidence type="ECO:0000259" key="1">
    <source>
        <dbReference type="Pfam" id="PF03732"/>
    </source>
</evidence>